<organism evidence="1 2">
    <name type="scientific">Glycocaulis alkaliphilus</name>
    <dbReference type="NCBI Taxonomy" id="1434191"/>
    <lineage>
        <taxon>Bacteria</taxon>
        <taxon>Pseudomonadati</taxon>
        <taxon>Pseudomonadota</taxon>
        <taxon>Alphaproteobacteria</taxon>
        <taxon>Maricaulales</taxon>
        <taxon>Maricaulaceae</taxon>
        <taxon>Glycocaulis</taxon>
    </lineage>
</organism>
<proteinExistence type="predicted"/>
<evidence type="ECO:0000313" key="1">
    <source>
        <dbReference type="EMBL" id="AZU03105.1"/>
    </source>
</evidence>
<name>A0A3T0E6R6_9PROT</name>
<evidence type="ECO:0000313" key="2">
    <source>
        <dbReference type="Proteomes" id="UP000286954"/>
    </source>
</evidence>
<dbReference type="Proteomes" id="UP000286954">
    <property type="component" value="Chromosome"/>
</dbReference>
<dbReference type="AlphaFoldDB" id="A0A3T0E6R6"/>
<sequence length="173" mass="18531">MTARAQLGLAIFSAIACIYALLETGDRSNQLDQELDLARRQLATREAALEQRDWANLAGEAAQLADAVEARFWRAPTEGIASARIQGAIEAAARRVSLAGSRVSIVRAQSLPGGLVVFEAELSAQDRAGSFAPLLEAAASADGDLRPTFIDWSASNRRFTVRFLAPAMIESDT</sequence>
<protein>
    <submittedName>
        <fullName evidence="1">Uncharacterized protein</fullName>
    </submittedName>
</protein>
<dbReference type="EMBL" id="CP018911">
    <property type="protein sequence ID" value="AZU03105.1"/>
    <property type="molecule type" value="Genomic_DNA"/>
</dbReference>
<gene>
    <name evidence="1" type="ORF">X907_0558</name>
</gene>
<accession>A0A3T0E6R6</accession>
<dbReference type="RefSeq" id="WP_127565525.1">
    <property type="nucleotide sequence ID" value="NZ_BMFB01000002.1"/>
</dbReference>
<dbReference type="OrthoDB" id="9876479at2"/>
<keyword evidence="2" id="KW-1185">Reference proteome</keyword>
<dbReference type="PROSITE" id="PS51257">
    <property type="entry name" value="PROKAR_LIPOPROTEIN"/>
    <property type="match status" value="1"/>
</dbReference>
<reference evidence="1 2" key="1">
    <citation type="submission" date="2016-12" db="EMBL/GenBank/DDBJ databases">
        <title>The genome of dimorphic prosthecate Glycocaulis alkaliphilus 6b-8t, isolated from crude oil dictates its adaptability in petroleum environments.</title>
        <authorList>
            <person name="Wu X.-L."/>
            <person name="Geng S."/>
        </authorList>
    </citation>
    <scope>NUCLEOTIDE SEQUENCE [LARGE SCALE GENOMIC DNA]</scope>
    <source>
        <strain evidence="1 2">6B-8</strain>
    </source>
</reference>
<dbReference type="KEGG" id="gak:X907_0558"/>